<dbReference type="PANTHER" id="PTHR32002">
    <property type="entry name" value="PROTEIN NLP8"/>
    <property type="match status" value="1"/>
</dbReference>
<sequence length="860" mass="97261">MGSCSHLQSFKSSDEGKTPGFGSVSGIDVVGINELSKNISFEQPIQSVSGDSRYLTRLAVFRNEDELFQSQSAQPMITSGFELGEDKINPHKKIIQDKIIAALKQLTLREQHVIVQFWSLAHVVGKHQVLTTMNQPFGLGVITEQLTSYRKESHHNLYVVDNNHEEEELSPPARVFRRRLPEWTLDVANYSPKQFPQKECAIRHGLHGYLALPVVDLFTSSCVGVLEILTSSKYISYAYEIQQVQNTLKTANLITTQAFDGPTTYVHNAHGQNELEKIHNLLKFLCNTHQLPLAQTWAMSPLTTFASHDQILKKSCYSFHTRCLGKVCMSTDALPYYVRDLRLWSFRRACKEQHLDKSCSFVGRALLSHGSCFCEDVTKLSQEEYPLVHYALMSELSSCFAIFLHSIESNNDYVLEFFLPLHREDGRYIHKLVQTLKHSIDIASGFELGDTIEVVGPPMDLSANIEPDNIQTSSYLMDTNPQSTIISSITTTNTKLLETVSSDSESIVADVAKTSYTHAVNQLSPTQDFLNNNGGTITSTEIVVHDDVIRDDDNTTSNRDMIMQITSETITDAGEKSNRLKRGRKRKIDSLTMEAVKKHVEKPIAEAAKSLGVSRSTLKRFCRDNKMTSWPLPKHNKKTARITDSKLSQTSRSKQNLQQTSNVRFGLFTVVTLLVRVKRWSCASKRHGFSGNWWTCGKHSHLPFKSDSIYQVARLMVFLQRWKNKKSTRHAMQKRDHLESTEKPLNKLNVDRKLPDSNLFSASPKQIKSNEASDTRKVTVKATFKDDMIKVQIPISSRLFELQNEVARRTKLKSAGFRLKYKDEDGDLILLACDADLQNLLGGYSTSNNTTIRLIIQADD</sequence>
<dbReference type="AlphaFoldDB" id="A0A1B0T6U6"/>
<dbReference type="SMART" id="SM00666">
    <property type="entry name" value="PB1"/>
    <property type="match status" value="1"/>
</dbReference>
<evidence type="ECO:0000256" key="2">
    <source>
        <dbReference type="ARBA" id="ARBA00023125"/>
    </source>
</evidence>
<evidence type="ECO:0000256" key="1">
    <source>
        <dbReference type="ARBA" id="ARBA00023015"/>
    </source>
</evidence>
<dbReference type="InterPro" id="IPR045012">
    <property type="entry name" value="NLP"/>
</dbReference>
<keyword evidence="3" id="KW-0804">Transcription</keyword>
<dbReference type="PROSITE" id="PS51519">
    <property type="entry name" value="RWP_RK"/>
    <property type="match status" value="1"/>
</dbReference>
<dbReference type="InterPro" id="IPR000270">
    <property type="entry name" value="PB1_dom"/>
</dbReference>
<dbReference type="EMBL" id="KT253067">
    <property type="protein sequence ID" value="ALF46612.1"/>
    <property type="molecule type" value="mRNA"/>
</dbReference>
<organism evidence="8">
    <name type="scientific">Chrysanthemum morifolium</name>
    <name type="common">Florist's daisy</name>
    <name type="synonym">Dendranthema grandiflorum</name>
    <dbReference type="NCBI Taxonomy" id="41568"/>
    <lineage>
        <taxon>Eukaryota</taxon>
        <taxon>Viridiplantae</taxon>
        <taxon>Streptophyta</taxon>
        <taxon>Embryophyta</taxon>
        <taxon>Tracheophyta</taxon>
        <taxon>Spermatophyta</taxon>
        <taxon>Magnoliopsida</taxon>
        <taxon>eudicotyledons</taxon>
        <taxon>Gunneridae</taxon>
        <taxon>Pentapetalae</taxon>
        <taxon>asterids</taxon>
        <taxon>campanulids</taxon>
        <taxon>Asterales</taxon>
        <taxon>Asteraceae</taxon>
        <taxon>Asteroideae</taxon>
        <taxon>Anthemideae</taxon>
        <taxon>Artemisiinae</taxon>
        <taxon>Chrysanthemum</taxon>
    </lineage>
</organism>
<accession>A0A1B0T6U6</accession>
<feature type="non-terminal residue" evidence="8">
    <location>
        <position position="860"/>
    </location>
</feature>
<reference evidence="8" key="1">
    <citation type="submission" date="2015-07" db="EMBL/GenBank/DDBJ databases">
        <title>Phylogenetic and Transcription Analysis of Chrysanthemum NLP Transcription Factors.</title>
        <authorList>
            <person name="Song A."/>
        </authorList>
    </citation>
    <scope>NUCLEOTIDE SEQUENCE</scope>
</reference>
<evidence type="ECO:0000259" key="6">
    <source>
        <dbReference type="PROSITE" id="PS51519"/>
    </source>
</evidence>
<dbReference type="InterPro" id="IPR053793">
    <property type="entry name" value="PB1-like"/>
</dbReference>
<name>A0A1B0T6U6_CHRMO</name>
<dbReference type="PANTHER" id="PTHR32002:SF35">
    <property type="entry name" value="PROTEIN NLP6"/>
    <property type="match status" value="1"/>
</dbReference>
<dbReference type="GO" id="GO:0003700">
    <property type="term" value="F:DNA-binding transcription factor activity"/>
    <property type="evidence" value="ECO:0007669"/>
    <property type="project" value="InterPro"/>
</dbReference>
<keyword evidence="4" id="KW-0539">Nucleus</keyword>
<feature type="domain" description="PB1" evidence="7">
    <location>
        <begin position="777"/>
        <end position="859"/>
    </location>
</feature>
<dbReference type="PROSITE" id="PS51745">
    <property type="entry name" value="PB1"/>
    <property type="match status" value="1"/>
</dbReference>
<evidence type="ECO:0000256" key="5">
    <source>
        <dbReference type="SAM" id="MobiDB-lite"/>
    </source>
</evidence>
<dbReference type="InterPro" id="IPR003035">
    <property type="entry name" value="RWP-RK_dom"/>
</dbReference>
<feature type="domain" description="RWP-RK" evidence="6">
    <location>
        <begin position="575"/>
        <end position="659"/>
    </location>
</feature>
<dbReference type="SUPFAM" id="SSF54277">
    <property type="entry name" value="CAD &amp; PB1 domains"/>
    <property type="match status" value="1"/>
</dbReference>
<dbReference type="Pfam" id="PF22922">
    <property type="entry name" value="GAF_NLP"/>
    <property type="match status" value="1"/>
</dbReference>
<evidence type="ECO:0000313" key="8">
    <source>
        <dbReference type="EMBL" id="ALF46612.1"/>
    </source>
</evidence>
<evidence type="ECO:0000256" key="4">
    <source>
        <dbReference type="ARBA" id="ARBA00023242"/>
    </source>
</evidence>
<feature type="compositionally biased region" description="Polar residues" evidence="5">
    <location>
        <begin position="645"/>
        <end position="656"/>
    </location>
</feature>
<protein>
    <submittedName>
        <fullName evidence="8">NIN-like protein</fullName>
    </submittedName>
</protein>
<dbReference type="InterPro" id="IPR055081">
    <property type="entry name" value="NLP1-9_GAF"/>
</dbReference>
<keyword evidence="2" id="KW-0238">DNA-binding</keyword>
<evidence type="ECO:0000256" key="3">
    <source>
        <dbReference type="ARBA" id="ARBA00023163"/>
    </source>
</evidence>
<evidence type="ECO:0000259" key="7">
    <source>
        <dbReference type="PROSITE" id="PS51745"/>
    </source>
</evidence>
<dbReference type="Pfam" id="PF02042">
    <property type="entry name" value="RWP-RK"/>
    <property type="match status" value="1"/>
</dbReference>
<gene>
    <name evidence="8" type="primary">NLP2</name>
</gene>
<feature type="region of interest" description="Disordered" evidence="5">
    <location>
        <begin position="629"/>
        <end position="656"/>
    </location>
</feature>
<proteinExistence type="evidence at transcript level"/>
<dbReference type="GO" id="GO:0003677">
    <property type="term" value="F:DNA binding"/>
    <property type="evidence" value="ECO:0007669"/>
    <property type="project" value="UniProtKB-KW"/>
</dbReference>
<dbReference type="Gene3D" id="3.10.20.90">
    <property type="entry name" value="Phosphatidylinositol 3-kinase Catalytic Subunit, Chain A, domain 1"/>
    <property type="match status" value="1"/>
</dbReference>
<dbReference type="Pfam" id="PF00564">
    <property type="entry name" value="PB1"/>
    <property type="match status" value="1"/>
</dbReference>
<keyword evidence="1" id="KW-0805">Transcription regulation</keyword>